<dbReference type="AlphaFoldDB" id="A0A1X0RYE6"/>
<evidence type="ECO:0000313" key="2">
    <source>
        <dbReference type="EMBL" id="ORE17019.1"/>
    </source>
</evidence>
<dbReference type="Proteomes" id="UP000242381">
    <property type="component" value="Unassembled WGS sequence"/>
</dbReference>
<proteinExistence type="predicted"/>
<evidence type="ECO:0000313" key="3">
    <source>
        <dbReference type="Proteomes" id="UP000242381"/>
    </source>
</evidence>
<feature type="signal peptide" evidence="1">
    <location>
        <begin position="1"/>
        <end position="27"/>
    </location>
</feature>
<dbReference type="VEuPathDB" id="FungiDB:BCV72DRAFT_246253"/>
<reference evidence="2 3" key="1">
    <citation type="journal article" date="2016" name="Proc. Natl. Acad. Sci. U.S.A.">
        <title>Lipid metabolic changes in an early divergent fungus govern the establishment of a mutualistic symbiosis with endobacteria.</title>
        <authorList>
            <person name="Lastovetsky O.A."/>
            <person name="Gaspar M.L."/>
            <person name="Mondo S.J."/>
            <person name="LaButti K.M."/>
            <person name="Sandor L."/>
            <person name="Grigoriev I.V."/>
            <person name="Henry S.A."/>
            <person name="Pawlowska T.E."/>
        </authorList>
    </citation>
    <scope>NUCLEOTIDE SEQUENCE [LARGE SCALE GENOMIC DNA]</scope>
    <source>
        <strain evidence="2 3">ATCC 11559</strain>
    </source>
</reference>
<dbReference type="EMBL" id="KV921367">
    <property type="protein sequence ID" value="ORE17019.1"/>
    <property type="molecule type" value="Genomic_DNA"/>
</dbReference>
<keyword evidence="1" id="KW-0732">Signal</keyword>
<feature type="chain" id="PRO_5012574911" evidence="1">
    <location>
        <begin position="28"/>
        <end position="104"/>
    </location>
</feature>
<gene>
    <name evidence="2" type="ORF">BCV71DRAFT_236155</name>
</gene>
<organism evidence="2 3">
    <name type="scientific">Rhizopus microsporus</name>
    <dbReference type="NCBI Taxonomy" id="58291"/>
    <lineage>
        <taxon>Eukaryota</taxon>
        <taxon>Fungi</taxon>
        <taxon>Fungi incertae sedis</taxon>
        <taxon>Mucoromycota</taxon>
        <taxon>Mucoromycotina</taxon>
        <taxon>Mucoromycetes</taxon>
        <taxon>Mucorales</taxon>
        <taxon>Mucorineae</taxon>
        <taxon>Rhizopodaceae</taxon>
        <taxon>Rhizopus</taxon>
    </lineage>
</organism>
<accession>A0A1X0RYE6</accession>
<sequence length="104" mass="11535">MRRIILQDAVMFQLLTFEANLLSTVQAAKEPADNQVRRALPLASDHLQMLSAKMDANQRIQPSLISNNSHGPTDATVGIKDDILGLRQDMQMLRQTSSLFTNGT</sequence>
<name>A0A1X0RYE6_RHIZD</name>
<protein>
    <submittedName>
        <fullName evidence="2">Uncharacterized protein</fullName>
    </submittedName>
</protein>
<evidence type="ECO:0000256" key="1">
    <source>
        <dbReference type="SAM" id="SignalP"/>
    </source>
</evidence>